<keyword evidence="2" id="KW-0418">Kinase</keyword>
<evidence type="ECO:0000256" key="1">
    <source>
        <dbReference type="SAM" id="MobiDB-lite"/>
    </source>
</evidence>
<sequence>MNKEQFSPISKLQSPKATQGKNLVGPARHVRDLTADIHACIQQWNAVHLQGVVLLKDITQEKQDECYSSVLQELCDKLEHVCDAQDAIVKNLAQIAHQIKIVTSLEKNVNKLFTTWPAVKYGQIAELIYNVYLQEAEVKRTIFEDVAHEYTESWKMLCLATWVHQPLLLESLTTYLESLLIETGHR</sequence>
<keyword evidence="2" id="KW-0808">Transferase</keyword>
<evidence type="ECO:0000313" key="3">
    <source>
        <dbReference type="Proteomes" id="UP000076502"/>
    </source>
</evidence>
<dbReference type="Proteomes" id="UP000076502">
    <property type="component" value="Unassembled WGS sequence"/>
</dbReference>
<dbReference type="STRING" id="178035.A0A154P020"/>
<organism evidence="2 3">
    <name type="scientific">Dufourea novaeangliae</name>
    <name type="common">Sweat bee</name>
    <dbReference type="NCBI Taxonomy" id="178035"/>
    <lineage>
        <taxon>Eukaryota</taxon>
        <taxon>Metazoa</taxon>
        <taxon>Ecdysozoa</taxon>
        <taxon>Arthropoda</taxon>
        <taxon>Hexapoda</taxon>
        <taxon>Insecta</taxon>
        <taxon>Pterygota</taxon>
        <taxon>Neoptera</taxon>
        <taxon>Endopterygota</taxon>
        <taxon>Hymenoptera</taxon>
        <taxon>Apocrita</taxon>
        <taxon>Aculeata</taxon>
        <taxon>Apoidea</taxon>
        <taxon>Anthophila</taxon>
        <taxon>Halictidae</taxon>
        <taxon>Rophitinae</taxon>
        <taxon>Dufourea</taxon>
    </lineage>
</organism>
<gene>
    <name evidence="2" type="ORF">WN55_08789</name>
</gene>
<dbReference type="AlphaFoldDB" id="A0A154P020"/>
<evidence type="ECO:0000313" key="2">
    <source>
        <dbReference type="EMBL" id="KZC05182.1"/>
    </source>
</evidence>
<dbReference type="OrthoDB" id="17066at2759"/>
<feature type="compositionally biased region" description="Polar residues" evidence="1">
    <location>
        <begin position="1"/>
        <end position="21"/>
    </location>
</feature>
<keyword evidence="3" id="KW-1185">Reference proteome</keyword>
<protein>
    <submittedName>
        <fullName evidence="2">Cyclin-dependent kinase 2-interacting protein</fullName>
    </submittedName>
</protein>
<dbReference type="InterPro" id="IPR023250">
    <property type="entry name" value="Cyclin-dep_Kinase_2_interact"/>
</dbReference>
<dbReference type="OMA" id="KLFTTWP"/>
<accession>A0A154P020</accession>
<proteinExistence type="predicted"/>
<dbReference type="EMBL" id="KQ434786">
    <property type="protein sequence ID" value="KZC05182.1"/>
    <property type="molecule type" value="Genomic_DNA"/>
</dbReference>
<dbReference type="GO" id="GO:0016301">
    <property type="term" value="F:kinase activity"/>
    <property type="evidence" value="ECO:0007669"/>
    <property type="project" value="UniProtKB-KW"/>
</dbReference>
<feature type="region of interest" description="Disordered" evidence="1">
    <location>
        <begin position="1"/>
        <end position="22"/>
    </location>
</feature>
<name>A0A154P020_DUFNO</name>
<reference evidence="2 3" key="1">
    <citation type="submission" date="2015-07" db="EMBL/GenBank/DDBJ databases">
        <title>The genome of Dufourea novaeangliae.</title>
        <authorList>
            <person name="Pan H."/>
            <person name="Kapheim K."/>
        </authorList>
    </citation>
    <scope>NUCLEOTIDE SEQUENCE [LARGE SCALE GENOMIC DNA]</scope>
    <source>
        <strain evidence="2">0120121106</strain>
        <tissue evidence="2">Whole body</tissue>
    </source>
</reference>
<dbReference type="PRINTS" id="PR02040">
    <property type="entry name" value="CDK2IP"/>
</dbReference>